<name>B9XHY1_PEDPL</name>
<gene>
    <name evidence="1" type="ORF">Cflav_PD3444</name>
</gene>
<dbReference type="RefSeq" id="WP_007415425.1">
    <property type="nucleotide sequence ID" value="NZ_ABOX02000016.1"/>
</dbReference>
<keyword evidence="2" id="KW-1185">Reference proteome</keyword>
<reference evidence="1 2" key="1">
    <citation type="journal article" date="2011" name="J. Bacteriol.">
        <title>Genome sequence of 'Pedosphaera parvula' Ellin514, an aerobic Verrucomicrobial isolate from pasture soil.</title>
        <authorList>
            <person name="Kant R."/>
            <person name="van Passel M.W."/>
            <person name="Sangwan P."/>
            <person name="Palva A."/>
            <person name="Lucas S."/>
            <person name="Copeland A."/>
            <person name="Lapidus A."/>
            <person name="Glavina Del Rio T."/>
            <person name="Dalin E."/>
            <person name="Tice H."/>
            <person name="Bruce D."/>
            <person name="Goodwin L."/>
            <person name="Pitluck S."/>
            <person name="Chertkov O."/>
            <person name="Larimer F.W."/>
            <person name="Land M.L."/>
            <person name="Hauser L."/>
            <person name="Brettin T.S."/>
            <person name="Detter J.C."/>
            <person name="Han S."/>
            <person name="de Vos W.M."/>
            <person name="Janssen P.H."/>
            <person name="Smidt H."/>
        </authorList>
    </citation>
    <scope>NUCLEOTIDE SEQUENCE [LARGE SCALE GENOMIC DNA]</scope>
    <source>
        <strain evidence="1 2">Ellin514</strain>
    </source>
</reference>
<evidence type="ECO:0000313" key="2">
    <source>
        <dbReference type="Proteomes" id="UP000003688"/>
    </source>
</evidence>
<accession>B9XHY1</accession>
<dbReference type="EMBL" id="ABOX02000016">
    <property type="protein sequence ID" value="EEF60474.1"/>
    <property type="molecule type" value="Genomic_DNA"/>
</dbReference>
<proteinExistence type="predicted"/>
<sequence length="62" mass="6864">MPNLTKKYIRTNGWFGNRGVSQKRAIIHFSNAEAKLDDQLAGGRLSISMWKAGLSVLKEAST</sequence>
<evidence type="ECO:0000313" key="1">
    <source>
        <dbReference type="EMBL" id="EEF60474.1"/>
    </source>
</evidence>
<protein>
    <submittedName>
        <fullName evidence="1">Uncharacterized protein</fullName>
    </submittedName>
</protein>
<dbReference type="STRING" id="320771.Cflav_PD3444"/>
<dbReference type="Proteomes" id="UP000003688">
    <property type="component" value="Unassembled WGS sequence"/>
</dbReference>
<dbReference type="AlphaFoldDB" id="B9XHY1"/>
<comment type="caution">
    <text evidence="1">The sequence shown here is derived from an EMBL/GenBank/DDBJ whole genome shotgun (WGS) entry which is preliminary data.</text>
</comment>
<organism evidence="1 2">
    <name type="scientific">Pedosphaera parvula (strain Ellin514)</name>
    <dbReference type="NCBI Taxonomy" id="320771"/>
    <lineage>
        <taxon>Bacteria</taxon>
        <taxon>Pseudomonadati</taxon>
        <taxon>Verrucomicrobiota</taxon>
        <taxon>Pedosphaerae</taxon>
        <taxon>Pedosphaerales</taxon>
        <taxon>Pedosphaeraceae</taxon>
        <taxon>Pedosphaera</taxon>
    </lineage>
</organism>